<feature type="transmembrane region" description="Helical" evidence="3">
    <location>
        <begin position="12"/>
        <end position="35"/>
    </location>
</feature>
<organism evidence="4 5">
    <name type="scientific">Burkholderia cenocepacia</name>
    <dbReference type="NCBI Taxonomy" id="95486"/>
    <lineage>
        <taxon>Bacteria</taxon>
        <taxon>Pseudomonadati</taxon>
        <taxon>Pseudomonadota</taxon>
        <taxon>Betaproteobacteria</taxon>
        <taxon>Burkholderiales</taxon>
        <taxon>Burkholderiaceae</taxon>
        <taxon>Burkholderia</taxon>
        <taxon>Burkholderia cepacia complex</taxon>
    </lineage>
</organism>
<keyword evidence="3" id="KW-0472">Membrane</keyword>
<dbReference type="RefSeq" id="WP_077176821.1">
    <property type="nucleotide sequence ID" value="NZ_MUTB01000172.1"/>
</dbReference>
<dbReference type="InterPro" id="IPR001082">
    <property type="entry name" value="Pilin"/>
</dbReference>
<evidence type="ECO:0000256" key="2">
    <source>
        <dbReference type="ARBA" id="ARBA00022481"/>
    </source>
</evidence>
<keyword evidence="3" id="KW-1133">Transmembrane helix</keyword>
<dbReference type="Gene3D" id="3.30.700.10">
    <property type="entry name" value="Glycoprotein, Type 4 Pilin"/>
    <property type="match status" value="1"/>
</dbReference>
<evidence type="ECO:0000313" key="4">
    <source>
        <dbReference type="EMBL" id="ONU76316.1"/>
    </source>
</evidence>
<evidence type="ECO:0000313" key="5">
    <source>
        <dbReference type="Proteomes" id="UP000188543"/>
    </source>
</evidence>
<dbReference type="InterPro" id="IPR045584">
    <property type="entry name" value="Pilin-like"/>
</dbReference>
<dbReference type="InterPro" id="IPR012902">
    <property type="entry name" value="N_methyl_site"/>
</dbReference>
<sequence>MIIIRKQVRNGFTLIELMITVAIIGILAAIALPAYQNYTIRSQISEGILLSEQFKPAITDFYANNGKLPQTQSDLNVGIPAGKYSTMTLVGGSNSSTVYVLTTFGNEANQLIQGKQLTFMAQVVPGVDNLQWSCKGNAGISSSPVPDKFLPISCK</sequence>
<keyword evidence="3" id="KW-0812">Transmembrane</keyword>
<dbReference type="GO" id="GO:0007155">
    <property type="term" value="P:cell adhesion"/>
    <property type="evidence" value="ECO:0007669"/>
    <property type="project" value="InterPro"/>
</dbReference>
<dbReference type="EMBL" id="MUTJ01000100">
    <property type="protein sequence ID" value="ONU76316.1"/>
    <property type="molecule type" value="Genomic_DNA"/>
</dbReference>
<dbReference type="PANTHER" id="PTHR30093:SF34">
    <property type="entry name" value="PREPILIN PEPTIDASE-DEPENDENT PROTEIN D"/>
    <property type="match status" value="1"/>
</dbReference>
<dbReference type="AlphaFoldDB" id="A0A1V2VTK2"/>
<evidence type="ECO:0008006" key="6">
    <source>
        <dbReference type="Google" id="ProtNLM"/>
    </source>
</evidence>
<dbReference type="Proteomes" id="UP000188543">
    <property type="component" value="Unassembled WGS sequence"/>
</dbReference>
<dbReference type="GO" id="GO:0009289">
    <property type="term" value="C:pilus"/>
    <property type="evidence" value="ECO:0007669"/>
    <property type="project" value="InterPro"/>
</dbReference>
<gene>
    <name evidence="4" type="ORF">A8E72_33945</name>
</gene>
<dbReference type="Pfam" id="PF00114">
    <property type="entry name" value="Pilin"/>
    <property type="match status" value="1"/>
</dbReference>
<keyword evidence="2" id="KW-0488">Methylation</keyword>
<dbReference type="NCBIfam" id="TIGR02532">
    <property type="entry name" value="IV_pilin_GFxxxE"/>
    <property type="match status" value="1"/>
</dbReference>
<comment type="similarity">
    <text evidence="1">Belongs to the N-Me-Phe pilin family.</text>
</comment>
<comment type="caution">
    <text evidence="4">The sequence shown here is derived from an EMBL/GenBank/DDBJ whole genome shotgun (WGS) entry which is preliminary data.</text>
</comment>
<name>A0A1V2VTK2_9BURK</name>
<reference evidence="4 5" key="1">
    <citation type="submission" date="2016-08" db="EMBL/GenBank/DDBJ databases">
        <authorList>
            <person name="Seilhamer J.J."/>
        </authorList>
    </citation>
    <scope>NUCLEOTIDE SEQUENCE [LARGE SCALE GENOMIC DNA]</scope>
    <source>
        <strain evidence="4 5">VC14762</strain>
    </source>
</reference>
<evidence type="ECO:0000256" key="1">
    <source>
        <dbReference type="ARBA" id="ARBA00005233"/>
    </source>
</evidence>
<dbReference type="PANTHER" id="PTHR30093">
    <property type="entry name" value="GENERAL SECRETION PATHWAY PROTEIN G"/>
    <property type="match status" value="1"/>
</dbReference>
<accession>A0A1V2VTK2</accession>
<proteinExistence type="inferred from homology"/>
<protein>
    <recommendedName>
        <fullName evidence="6">Pilin</fullName>
    </recommendedName>
</protein>
<evidence type="ECO:0000256" key="3">
    <source>
        <dbReference type="SAM" id="Phobius"/>
    </source>
</evidence>
<dbReference type="Pfam" id="PF07963">
    <property type="entry name" value="N_methyl"/>
    <property type="match status" value="1"/>
</dbReference>
<dbReference type="SUPFAM" id="SSF54523">
    <property type="entry name" value="Pili subunits"/>
    <property type="match status" value="1"/>
</dbReference>